<dbReference type="HAMAP" id="MF_00235">
    <property type="entry name" value="Adenylate_kinase_Adk"/>
    <property type="match status" value="1"/>
</dbReference>
<dbReference type="EMBL" id="SAEB01000003">
    <property type="protein sequence ID" value="RVD88811.1"/>
    <property type="molecule type" value="Genomic_DNA"/>
</dbReference>
<dbReference type="GO" id="GO:0005759">
    <property type="term" value="C:mitochondrial matrix"/>
    <property type="evidence" value="ECO:0007669"/>
    <property type="project" value="UniProtKB-SubCell"/>
</dbReference>
<feature type="region of interest" description="NMPbind" evidence="7">
    <location>
        <begin position="38"/>
        <end position="67"/>
    </location>
</feature>
<dbReference type="NCBIfam" id="TIGR01351">
    <property type="entry name" value="adk"/>
    <property type="match status" value="1"/>
</dbReference>
<evidence type="ECO:0000256" key="6">
    <source>
        <dbReference type="ARBA" id="ARBA00023134"/>
    </source>
</evidence>
<dbReference type="InterPro" id="IPR006259">
    <property type="entry name" value="Adenyl_kin_sub"/>
</dbReference>
<evidence type="ECO:0000256" key="3">
    <source>
        <dbReference type="ARBA" id="ARBA00022741"/>
    </source>
</evidence>
<dbReference type="InterPro" id="IPR027417">
    <property type="entry name" value="P-loop_NTPase"/>
</dbReference>
<feature type="binding site" evidence="7">
    <location>
        <position position="162"/>
    </location>
    <ligand>
        <name>AMP</name>
        <dbReference type="ChEBI" id="CHEBI:456215"/>
    </ligand>
</feature>
<feature type="binding site" evidence="7">
    <location>
        <position position="173"/>
    </location>
    <ligand>
        <name>AMP</name>
        <dbReference type="ChEBI" id="CHEBI:456215"/>
    </ligand>
</feature>
<comment type="function">
    <text evidence="7">Involved in maintaining the homeostasis of cellular nucleotides by catalyzing the interconversion of nucleoside phosphates. Has GTP:AMP phosphotransferase and ITP:AMP phosphotransferase activities.</text>
</comment>
<dbReference type="AlphaFoldDB" id="A0A437ACH3"/>
<evidence type="ECO:0000313" key="9">
    <source>
        <dbReference type="EMBL" id="RVD88811.1"/>
    </source>
</evidence>
<dbReference type="GO" id="GO:0046033">
    <property type="term" value="P:AMP metabolic process"/>
    <property type="evidence" value="ECO:0007669"/>
    <property type="project" value="UniProtKB-UniRule"/>
</dbReference>
<dbReference type="FunFam" id="3.40.50.300:FF:000106">
    <property type="entry name" value="Adenylate kinase mitochondrial"/>
    <property type="match status" value="1"/>
</dbReference>
<accession>A0A437ACH3</accession>
<dbReference type="GO" id="GO:0046899">
    <property type="term" value="F:nucleoside triphosphate adenylate kinase activity"/>
    <property type="evidence" value="ECO:0007669"/>
    <property type="project" value="UniProtKB-UniRule"/>
</dbReference>
<comment type="similarity">
    <text evidence="7">Belongs to the adenylate kinase family. AK3 subfamily.</text>
</comment>
<protein>
    <recommendedName>
        <fullName evidence="7">GTP:AMP phosphotransferase, mitochondrial</fullName>
        <ecNumber evidence="7">2.7.4.10</ecNumber>
    </recommendedName>
    <alternativeName>
        <fullName evidence="7">Adenylate kinase 3</fullName>
        <shortName evidence="7">AK 3</shortName>
    </alternativeName>
</protein>
<keyword evidence="3 7" id="KW-0547">Nucleotide-binding</keyword>
<organism evidence="9 10">
    <name type="scientific">Arthrobotrys flagrans</name>
    <name type="common">Nematode-trapping fungus</name>
    <name type="synonym">Trichothecium flagrans</name>
    <dbReference type="NCBI Taxonomy" id="97331"/>
    <lineage>
        <taxon>Eukaryota</taxon>
        <taxon>Fungi</taxon>
        <taxon>Dikarya</taxon>
        <taxon>Ascomycota</taxon>
        <taxon>Pezizomycotina</taxon>
        <taxon>Orbiliomycetes</taxon>
        <taxon>Orbiliales</taxon>
        <taxon>Orbiliaceae</taxon>
        <taxon>Arthrobotrys</taxon>
    </lineage>
</organism>
<evidence type="ECO:0000256" key="1">
    <source>
        <dbReference type="ARBA" id="ARBA00004305"/>
    </source>
</evidence>
<dbReference type="GO" id="GO:0006172">
    <property type="term" value="P:ADP biosynthetic process"/>
    <property type="evidence" value="ECO:0007669"/>
    <property type="project" value="UniProtKB-UniRule"/>
</dbReference>
<dbReference type="Gene3D" id="3.40.50.300">
    <property type="entry name" value="P-loop containing nucleotide triphosphate hydrolases"/>
    <property type="match status" value="1"/>
</dbReference>
<name>A0A437ACH3_ARTFL</name>
<sequence>MKSLSRAARIIMVGAPGAGKGTQAARLLRAFPNLKALSSGDILRDNVARSTEIGRQAATYISTGTLVPDTLMSRLILSSLPPAQHSYILDGFPRTRPQAESLNQAGVEVNFVVNFDVPHSVILDRIANRWVHPGSGRVYNLTYSPPKVEGVDDVTGEKLVRRVDDDPETFKVRLEKYEEKTGPLMEFYKEKGVVWTVSGKTSDEITPKLLEEVARRFG</sequence>
<feature type="domain" description="Adenylate kinase active site lid" evidence="8">
    <location>
        <begin position="129"/>
        <end position="164"/>
    </location>
</feature>
<dbReference type="GO" id="GO:0004017">
    <property type="term" value="F:AMP kinase activity"/>
    <property type="evidence" value="ECO:0007669"/>
    <property type="project" value="InterPro"/>
</dbReference>
<dbReference type="PANTHER" id="PTHR23359">
    <property type="entry name" value="NUCLEOTIDE KINASE"/>
    <property type="match status" value="1"/>
</dbReference>
<evidence type="ECO:0000313" key="10">
    <source>
        <dbReference type="Proteomes" id="UP000283090"/>
    </source>
</evidence>
<dbReference type="GO" id="GO:0005525">
    <property type="term" value="F:GTP binding"/>
    <property type="evidence" value="ECO:0007669"/>
    <property type="project" value="UniProtKB-KW"/>
</dbReference>
<feature type="binding site" evidence="7">
    <location>
        <position position="98"/>
    </location>
    <ligand>
        <name>AMP</name>
        <dbReference type="ChEBI" id="CHEBI:456215"/>
    </ligand>
</feature>
<dbReference type="InterPro" id="IPR028586">
    <property type="entry name" value="AK3/Ak4_mitochondrial"/>
</dbReference>
<dbReference type="OrthoDB" id="439792at2759"/>
<keyword evidence="2 7" id="KW-0808">Transferase</keyword>
<feature type="binding site" evidence="7">
    <location>
        <position position="202"/>
    </location>
    <ligand>
        <name>GTP</name>
        <dbReference type="ChEBI" id="CHEBI:37565"/>
    </ligand>
</feature>
<keyword evidence="4 7" id="KW-0418">Kinase</keyword>
<dbReference type="GO" id="GO:0046039">
    <property type="term" value="P:GTP metabolic process"/>
    <property type="evidence" value="ECO:0007669"/>
    <property type="project" value="UniProtKB-UniRule"/>
</dbReference>
<feature type="binding site" evidence="7">
    <location>
        <begin position="91"/>
        <end position="94"/>
    </location>
    <ligand>
        <name>AMP</name>
        <dbReference type="ChEBI" id="CHEBI:456215"/>
    </ligand>
</feature>
<dbReference type="GO" id="GO:0005524">
    <property type="term" value="F:ATP binding"/>
    <property type="evidence" value="ECO:0007669"/>
    <property type="project" value="InterPro"/>
</dbReference>
<reference evidence="9 10" key="1">
    <citation type="submission" date="2019-01" db="EMBL/GenBank/DDBJ databases">
        <title>Intercellular communication is required for trap formation in the nematode-trapping fungus Duddingtonia flagrans.</title>
        <authorList>
            <person name="Youssar L."/>
            <person name="Wernet V."/>
            <person name="Hensel N."/>
            <person name="Hildebrandt H.-G."/>
            <person name="Fischer R."/>
        </authorList>
    </citation>
    <scope>NUCLEOTIDE SEQUENCE [LARGE SCALE GENOMIC DNA]</scope>
    <source>
        <strain evidence="9 10">CBS H-5679</strain>
    </source>
</reference>
<comment type="catalytic activity">
    <reaction evidence="7">
        <text>a ribonucleoside 5'-triphosphate + AMP = a ribonucleoside 5'-diphosphate + ADP</text>
        <dbReference type="Rhea" id="RHEA:13749"/>
        <dbReference type="ChEBI" id="CHEBI:57930"/>
        <dbReference type="ChEBI" id="CHEBI:61557"/>
        <dbReference type="ChEBI" id="CHEBI:456215"/>
        <dbReference type="ChEBI" id="CHEBI:456216"/>
        <dbReference type="EC" id="2.7.4.10"/>
    </reaction>
</comment>
<evidence type="ECO:0000259" key="8">
    <source>
        <dbReference type="Pfam" id="PF05191"/>
    </source>
</evidence>
<comment type="domain">
    <text evidence="7">Consists of three domains, a large central CORE domain and two small peripheral domains, NMPbind and LID, which undergo movements during catalysis. The LID domain closes over the site of phosphoryl transfer upon GTP binding. Assembling and dissambling the active center during each catalytic cycle provides an effective means to prevent GTP hydrolysis.</text>
</comment>
<dbReference type="Pfam" id="PF00406">
    <property type="entry name" value="ADK"/>
    <property type="match status" value="1"/>
</dbReference>
<keyword evidence="5 7" id="KW-0496">Mitochondrion</keyword>
<feature type="binding site" evidence="7">
    <location>
        <position position="44"/>
    </location>
    <ligand>
        <name>AMP</name>
        <dbReference type="ChEBI" id="CHEBI:456215"/>
    </ligand>
</feature>
<dbReference type="InterPro" id="IPR007862">
    <property type="entry name" value="Adenylate_kinase_lid-dom"/>
</dbReference>
<dbReference type="InterPro" id="IPR000850">
    <property type="entry name" value="Adenylat/UMP-CMP_kin"/>
</dbReference>
<keyword evidence="6 7" id="KW-0342">GTP-binding</keyword>
<feature type="region of interest" description="LID" evidence="7">
    <location>
        <begin position="128"/>
        <end position="165"/>
    </location>
</feature>
<evidence type="ECO:0000256" key="7">
    <source>
        <dbReference type="HAMAP-Rule" id="MF_03169"/>
    </source>
</evidence>
<feature type="binding site" evidence="7">
    <location>
        <begin position="138"/>
        <end position="139"/>
    </location>
    <ligand>
        <name>GTP</name>
        <dbReference type="ChEBI" id="CHEBI:37565"/>
    </ligand>
</feature>
<keyword evidence="10" id="KW-1185">Reference proteome</keyword>
<feature type="binding site" evidence="7">
    <location>
        <position position="39"/>
    </location>
    <ligand>
        <name>AMP</name>
        <dbReference type="ChEBI" id="CHEBI:456215"/>
    </ligand>
</feature>
<dbReference type="CDD" id="cd01428">
    <property type="entry name" value="ADK"/>
    <property type="match status" value="1"/>
</dbReference>
<dbReference type="HAMAP" id="MF_03169">
    <property type="entry name" value="Adenylate_kinase_AK3"/>
    <property type="match status" value="1"/>
</dbReference>
<dbReference type="STRING" id="97331.A0A437ACH3"/>
<comment type="caution">
    <text evidence="9">The sequence shown here is derived from an EMBL/GenBank/DDBJ whole genome shotgun (WGS) entry which is preliminary data.</text>
</comment>
<proteinExistence type="inferred from homology"/>
<dbReference type="GO" id="GO:0046041">
    <property type="term" value="P:ITP metabolic process"/>
    <property type="evidence" value="ECO:0007669"/>
    <property type="project" value="UniProtKB-UniRule"/>
</dbReference>
<dbReference type="PRINTS" id="PR00094">
    <property type="entry name" value="ADENYLTKNASE"/>
</dbReference>
<dbReference type="Pfam" id="PF05191">
    <property type="entry name" value="ADK_lid"/>
    <property type="match status" value="1"/>
</dbReference>
<comment type="subcellular location">
    <subcellularLocation>
        <location evidence="1 7">Mitochondrion matrix</location>
    </subcellularLocation>
</comment>
<evidence type="ECO:0000256" key="5">
    <source>
        <dbReference type="ARBA" id="ARBA00023128"/>
    </source>
</evidence>
<gene>
    <name evidence="7" type="primary">ADK2</name>
    <name evidence="9" type="ORF">DFL_002984</name>
</gene>
<dbReference type="PROSITE" id="PS00113">
    <property type="entry name" value="ADENYLATE_KINASE"/>
    <property type="match status" value="1"/>
</dbReference>
<dbReference type="InterPro" id="IPR033690">
    <property type="entry name" value="Adenylat_kinase_CS"/>
</dbReference>
<dbReference type="SUPFAM" id="SSF52540">
    <property type="entry name" value="P-loop containing nucleoside triphosphate hydrolases"/>
    <property type="match status" value="1"/>
</dbReference>
<evidence type="ECO:0000256" key="2">
    <source>
        <dbReference type="ARBA" id="ARBA00022679"/>
    </source>
</evidence>
<feature type="binding site" evidence="7">
    <location>
        <position position="129"/>
    </location>
    <ligand>
        <name>GTP</name>
        <dbReference type="ChEBI" id="CHEBI:37565"/>
    </ligand>
</feature>
<dbReference type="VEuPathDB" id="FungiDB:DFL_002984"/>
<evidence type="ECO:0000256" key="4">
    <source>
        <dbReference type="ARBA" id="ARBA00022777"/>
    </source>
</evidence>
<dbReference type="EC" id="2.7.4.10" evidence="7"/>
<feature type="binding site" evidence="7">
    <location>
        <begin position="65"/>
        <end position="67"/>
    </location>
    <ligand>
        <name>AMP</name>
        <dbReference type="ChEBI" id="CHEBI:456215"/>
    </ligand>
</feature>
<comment type="subunit">
    <text evidence="7">Monomer.</text>
</comment>
<dbReference type="Proteomes" id="UP000283090">
    <property type="component" value="Unassembled WGS sequence"/>
</dbReference>
<feature type="binding site" evidence="7">
    <location>
        <begin position="17"/>
        <end position="22"/>
    </location>
    <ligand>
        <name>GTP</name>
        <dbReference type="ChEBI" id="CHEBI:37565"/>
    </ligand>
</feature>